<organism evidence="14 15">
    <name type="scientific">Paenibacillus pectinilyticus</name>
    <dbReference type="NCBI Taxonomy" id="512399"/>
    <lineage>
        <taxon>Bacteria</taxon>
        <taxon>Bacillati</taxon>
        <taxon>Bacillota</taxon>
        <taxon>Bacilli</taxon>
        <taxon>Bacillales</taxon>
        <taxon>Paenibacillaceae</taxon>
        <taxon>Paenibacillus</taxon>
    </lineage>
</organism>
<evidence type="ECO:0000256" key="1">
    <source>
        <dbReference type="ARBA" id="ARBA00004651"/>
    </source>
</evidence>
<evidence type="ECO:0000313" key="15">
    <source>
        <dbReference type="Proteomes" id="UP000093309"/>
    </source>
</evidence>
<dbReference type="Pfam" id="PF02743">
    <property type="entry name" value="dCache_1"/>
    <property type="match status" value="1"/>
</dbReference>
<dbReference type="InterPro" id="IPR036890">
    <property type="entry name" value="HATPase_C_sf"/>
</dbReference>
<keyword evidence="7" id="KW-0418">Kinase</keyword>
<keyword evidence="10" id="KW-0902">Two-component regulatory system</keyword>
<evidence type="ECO:0000256" key="2">
    <source>
        <dbReference type="ARBA" id="ARBA00022475"/>
    </source>
</evidence>
<reference evidence="15" key="1">
    <citation type="submission" date="2016-05" db="EMBL/GenBank/DDBJ databases">
        <title>Paenibacillus oryzae. sp. nov., isolated from the rice root.</title>
        <authorList>
            <person name="Zhang J."/>
            <person name="Zhang X."/>
        </authorList>
    </citation>
    <scope>NUCLEOTIDE SEQUENCE [LARGE SCALE GENOMIC DNA]</scope>
    <source>
        <strain evidence="15">KCTC13222</strain>
    </source>
</reference>
<evidence type="ECO:0000256" key="8">
    <source>
        <dbReference type="ARBA" id="ARBA00022840"/>
    </source>
</evidence>
<dbReference type="InterPro" id="IPR003594">
    <property type="entry name" value="HATPase_dom"/>
</dbReference>
<dbReference type="RefSeq" id="WP_065852441.1">
    <property type="nucleotide sequence ID" value="NZ_LYPC01000014.1"/>
</dbReference>
<evidence type="ECO:0000256" key="12">
    <source>
        <dbReference type="SAM" id="Phobius"/>
    </source>
</evidence>
<dbReference type="InterPro" id="IPR010559">
    <property type="entry name" value="Sig_transdc_His_kin_internal"/>
</dbReference>
<dbReference type="InterPro" id="IPR050640">
    <property type="entry name" value="Bact_2-comp_sensor_kinase"/>
</dbReference>
<keyword evidence="9 12" id="KW-1133">Transmembrane helix</keyword>
<dbReference type="Gene3D" id="6.10.340.10">
    <property type="match status" value="1"/>
</dbReference>
<evidence type="ECO:0000256" key="9">
    <source>
        <dbReference type="ARBA" id="ARBA00022989"/>
    </source>
</evidence>
<sequence length="604" mass="68351">MNTWRRISQQYRMKHVNHQIFVLMILIITVPLLIISIIIYFFSIQAVKNEYQSSSNLILTNLSFNIDQYLQSIEKGTLNAQMDGQLQNALANWIADGDDSSNDERIQYGNTIEHFVSSIEMTIKNVDSVQIYAGNRVFYSANFNRSDYDVKDFTHEDWYLQTQQSKGGIVLFGTHIPFHRVNAKAPVISIARVINKVGSKQPLGVMLIDIRLDSLREILKLSETSKRSFTIIDNHGASIYNSASTPDSASGPITLADEKLRTILEEENGSFYAYFAGTNSFINFVTSPYSGWKVIQSIDEKEMTKQAKIMIKIILALACLSLGTAILFMFILSARVTKPIIVLSRKVKMVGLGNFDVDLSSNRQDEFGVLYQGIRKMLEDLQNYIERSSMAKAQQKVAQYGALKSQINPHFLANVLETIQMKAIIGGQRDVAEMVGILGRLFRIHIQTGKETVTLQEELIHIRLYVKIQQLRFGDKIQYHEDLMANSETLQVLHFSLQPLIENAFVHGLERSSRSGLLEVSSQISGDDLLIQVKDNGVGMDEMKLHQLRTRLAQPSDTLDETHIGIKNVHDRIVFYFGDPYGIEIDSELGEGTTVRIRIPAEQK</sequence>
<dbReference type="SMART" id="SM00304">
    <property type="entry name" value="HAMP"/>
    <property type="match status" value="1"/>
</dbReference>
<dbReference type="Pfam" id="PF00672">
    <property type="entry name" value="HAMP"/>
    <property type="match status" value="1"/>
</dbReference>
<feature type="transmembrane region" description="Helical" evidence="12">
    <location>
        <begin position="271"/>
        <end position="292"/>
    </location>
</feature>
<dbReference type="CDD" id="cd06225">
    <property type="entry name" value="HAMP"/>
    <property type="match status" value="1"/>
</dbReference>
<dbReference type="PROSITE" id="PS50885">
    <property type="entry name" value="HAMP"/>
    <property type="match status" value="1"/>
</dbReference>
<dbReference type="PANTHER" id="PTHR34220:SF11">
    <property type="entry name" value="SENSOR PROTEIN KINASE HPTS"/>
    <property type="match status" value="1"/>
</dbReference>
<evidence type="ECO:0000256" key="10">
    <source>
        <dbReference type="ARBA" id="ARBA00023012"/>
    </source>
</evidence>
<dbReference type="Pfam" id="PF02518">
    <property type="entry name" value="HATPase_c"/>
    <property type="match status" value="1"/>
</dbReference>
<feature type="transmembrane region" description="Helical" evidence="12">
    <location>
        <begin position="20"/>
        <end position="42"/>
    </location>
</feature>
<evidence type="ECO:0000259" key="13">
    <source>
        <dbReference type="PROSITE" id="PS50885"/>
    </source>
</evidence>
<gene>
    <name evidence="14" type="ORF">A8709_15765</name>
</gene>
<evidence type="ECO:0000313" key="14">
    <source>
        <dbReference type="EMBL" id="OCT15531.1"/>
    </source>
</evidence>
<name>A0A1C1A4P0_9BACL</name>
<dbReference type="EMBL" id="LYPC01000014">
    <property type="protein sequence ID" value="OCT15531.1"/>
    <property type="molecule type" value="Genomic_DNA"/>
</dbReference>
<evidence type="ECO:0000256" key="7">
    <source>
        <dbReference type="ARBA" id="ARBA00022777"/>
    </source>
</evidence>
<feature type="domain" description="HAMP" evidence="13">
    <location>
        <begin position="334"/>
        <end position="386"/>
    </location>
</feature>
<dbReference type="InterPro" id="IPR003660">
    <property type="entry name" value="HAMP_dom"/>
</dbReference>
<keyword evidence="6" id="KW-0547">Nucleotide-binding</keyword>
<dbReference type="OrthoDB" id="9776552at2"/>
<comment type="subcellular location">
    <subcellularLocation>
        <location evidence="1">Cell membrane</location>
        <topology evidence="1">Multi-pass membrane protein</topology>
    </subcellularLocation>
</comment>
<feature type="transmembrane region" description="Helical" evidence="12">
    <location>
        <begin position="313"/>
        <end position="334"/>
    </location>
</feature>
<dbReference type="Proteomes" id="UP000093309">
    <property type="component" value="Unassembled WGS sequence"/>
</dbReference>
<dbReference type="SMART" id="SM00387">
    <property type="entry name" value="HATPase_c"/>
    <property type="match status" value="1"/>
</dbReference>
<dbReference type="Pfam" id="PF06580">
    <property type="entry name" value="His_kinase"/>
    <property type="match status" value="1"/>
</dbReference>
<comment type="caution">
    <text evidence="14">The sequence shown here is derived from an EMBL/GenBank/DDBJ whole genome shotgun (WGS) entry which is preliminary data.</text>
</comment>
<dbReference type="PANTHER" id="PTHR34220">
    <property type="entry name" value="SENSOR HISTIDINE KINASE YPDA"/>
    <property type="match status" value="1"/>
</dbReference>
<evidence type="ECO:0000256" key="4">
    <source>
        <dbReference type="ARBA" id="ARBA00022679"/>
    </source>
</evidence>
<evidence type="ECO:0000256" key="5">
    <source>
        <dbReference type="ARBA" id="ARBA00022692"/>
    </source>
</evidence>
<keyword evidence="8" id="KW-0067">ATP-binding</keyword>
<evidence type="ECO:0000256" key="6">
    <source>
        <dbReference type="ARBA" id="ARBA00022741"/>
    </source>
</evidence>
<keyword evidence="4" id="KW-0808">Transferase</keyword>
<dbReference type="GO" id="GO:0005524">
    <property type="term" value="F:ATP binding"/>
    <property type="evidence" value="ECO:0007669"/>
    <property type="project" value="UniProtKB-KW"/>
</dbReference>
<keyword evidence="11 12" id="KW-0472">Membrane</keyword>
<dbReference type="SUPFAM" id="SSF55874">
    <property type="entry name" value="ATPase domain of HSP90 chaperone/DNA topoisomerase II/histidine kinase"/>
    <property type="match status" value="1"/>
</dbReference>
<keyword evidence="3" id="KW-0597">Phosphoprotein</keyword>
<keyword evidence="2" id="KW-1003">Cell membrane</keyword>
<dbReference type="STRING" id="512399.A8709_15765"/>
<accession>A0A1C1A4P0</accession>
<dbReference type="AlphaFoldDB" id="A0A1C1A4P0"/>
<dbReference type="InterPro" id="IPR033479">
    <property type="entry name" value="dCache_1"/>
</dbReference>
<dbReference type="SUPFAM" id="SSF158472">
    <property type="entry name" value="HAMP domain-like"/>
    <property type="match status" value="1"/>
</dbReference>
<dbReference type="GO" id="GO:0000155">
    <property type="term" value="F:phosphorelay sensor kinase activity"/>
    <property type="evidence" value="ECO:0007669"/>
    <property type="project" value="InterPro"/>
</dbReference>
<proteinExistence type="predicted"/>
<keyword evidence="5 12" id="KW-0812">Transmembrane</keyword>
<protein>
    <recommendedName>
        <fullName evidence="13">HAMP domain-containing protein</fullName>
    </recommendedName>
</protein>
<keyword evidence="15" id="KW-1185">Reference proteome</keyword>
<dbReference type="GO" id="GO:0005886">
    <property type="term" value="C:plasma membrane"/>
    <property type="evidence" value="ECO:0007669"/>
    <property type="project" value="UniProtKB-SubCell"/>
</dbReference>
<dbReference type="Gene3D" id="3.30.565.10">
    <property type="entry name" value="Histidine kinase-like ATPase, C-terminal domain"/>
    <property type="match status" value="1"/>
</dbReference>
<dbReference type="Gene3D" id="3.30.450.20">
    <property type="entry name" value="PAS domain"/>
    <property type="match status" value="1"/>
</dbReference>
<evidence type="ECO:0000256" key="11">
    <source>
        <dbReference type="ARBA" id="ARBA00023136"/>
    </source>
</evidence>
<evidence type="ECO:0000256" key="3">
    <source>
        <dbReference type="ARBA" id="ARBA00022553"/>
    </source>
</evidence>